<comment type="caution">
    <text evidence="2">The sequence shown here is derived from an EMBL/GenBank/DDBJ whole genome shotgun (WGS) entry which is preliminary data.</text>
</comment>
<dbReference type="Gene3D" id="3.10.50.30">
    <property type="entry name" value="Transcription elongation factor, GreA/GreB, C-terminal domain"/>
    <property type="match status" value="1"/>
</dbReference>
<dbReference type="SUPFAM" id="SSF54534">
    <property type="entry name" value="FKBP-like"/>
    <property type="match status" value="1"/>
</dbReference>
<reference evidence="2 3" key="1">
    <citation type="submission" date="2024-07" db="EMBL/GenBank/DDBJ databases">
        <authorList>
            <person name="Ren Q."/>
        </authorList>
    </citation>
    <scope>NUCLEOTIDE SEQUENCE [LARGE SCALE GENOMIC DNA]</scope>
    <source>
        <strain evidence="2 3">REN37</strain>
    </source>
</reference>
<sequence length="136" mass="14665">MFTLLREEAIMADVRATGVAVARPSRFSFFMLTAPWFVPPGVKSLWSLVTKLDDVQPQDQALRAGVGDVVEVKAAGSAVELSLTLCEPGDARPARGRISVYSPLGLALLGAAEGEQVIAKTLFIEEPMQVVRIRRA</sequence>
<keyword evidence="3" id="KW-1185">Reference proteome</keyword>
<dbReference type="Proteomes" id="UP001562065">
    <property type="component" value="Unassembled WGS sequence"/>
</dbReference>
<evidence type="ECO:0000259" key="1">
    <source>
        <dbReference type="Pfam" id="PF01272"/>
    </source>
</evidence>
<dbReference type="EMBL" id="JBGCUO010000001">
    <property type="protein sequence ID" value="MEY1661793.1"/>
    <property type="molecule type" value="Genomic_DNA"/>
</dbReference>
<dbReference type="InterPro" id="IPR001437">
    <property type="entry name" value="Tscrpt_elong_fac_GreA/B_C"/>
</dbReference>
<dbReference type="InterPro" id="IPR036953">
    <property type="entry name" value="GreA/GreB_C_sf"/>
</dbReference>
<dbReference type="GO" id="GO:0003746">
    <property type="term" value="F:translation elongation factor activity"/>
    <property type="evidence" value="ECO:0007669"/>
    <property type="project" value="UniProtKB-KW"/>
</dbReference>
<keyword evidence="2" id="KW-0648">Protein biosynthesis</keyword>
<protein>
    <submittedName>
        <fullName evidence="2">GreA/GreB family elongation factor</fullName>
    </submittedName>
</protein>
<dbReference type="Pfam" id="PF01272">
    <property type="entry name" value="GreA_GreB"/>
    <property type="match status" value="1"/>
</dbReference>
<dbReference type="PROSITE" id="PS00830">
    <property type="entry name" value="GREAB_2"/>
    <property type="match status" value="1"/>
</dbReference>
<name>A0ABV4AG29_9GAMM</name>
<dbReference type="InterPro" id="IPR018151">
    <property type="entry name" value="TF_GreA/GreB_CS"/>
</dbReference>
<dbReference type="RefSeq" id="WP_369455042.1">
    <property type="nucleotide sequence ID" value="NZ_JBGCUO010000001.1"/>
</dbReference>
<proteinExistence type="predicted"/>
<evidence type="ECO:0000313" key="3">
    <source>
        <dbReference type="Proteomes" id="UP001562065"/>
    </source>
</evidence>
<feature type="domain" description="Transcription elongation factor GreA/GreB C-terminal" evidence="1">
    <location>
        <begin position="64"/>
        <end position="133"/>
    </location>
</feature>
<accession>A0ABV4AG29</accession>
<gene>
    <name evidence="2" type="ORF">AB5I84_06485</name>
</gene>
<keyword evidence="2" id="KW-0251">Elongation factor</keyword>
<evidence type="ECO:0000313" key="2">
    <source>
        <dbReference type="EMBL" id="MEY1661793.1"/>
    </source>
</evidence>
<organism evidence="2 3">
    <name type="scientific">Isoalcanivorax beigongshangi</name>
    <dbReference type="NCBI Taxonomy" id="3238810"/>
    <lineage>
        <taxon>Bacteria</taxon>
        <taxon>Pseudomonadati</taxon>
        <taxon>Pseudomonadota</taxon>
        <taxon>Gammaproteobacteria</taxon>
        <taxon>Oceanospirillales</taxon>
        <taxon>Alcanivoracaceae</taxon>
        <taxon>Isoalcanivorax</taxon>
    </lineage>
</organism>